<keyword evidence="4" id="KW-0297">G-protein coupled receptor</keyword>
<dbReference type="PROSITE" id="PS50262">
    <property type="entry name" value="G_PROTEIN_RECEP_F1_2"/>
    <property type="match status" value="1"/>
</dbReference>
<accession>A0A9Q1H9S8</accession>
<dbReference type="InterPro" id="IPR017452">
    <property type="entry name" value="GPCR_Rhodpsn_7TM"/>
</dbReference>
<name>A0A9Q1H9S8_HOLLE</name>
<evidence type="ECO:0000256" key="7">
    <source>
        <dbReference type="ARBA" id="ARBA00023224"/>
    </source>
</evidence>
<evidence type="ECO:0000313" key="11">
    <source>
        <dbReference type="Proteomes" id="UP001152320"/>
    </source>
</evidence>
<dbReference type="GO" id="GO:0004930">
    <property type="term" value="F:G protein-coupled receptor activity"/>
    <property type="evidence" value="ECO:0007669"/>
    <property type="project" value="UniProtKB-KW"/>
</dbReference>
<dbReference type="Proteomes" id="UP001152320">
    <property type="component" value="Chromosome 7"/>
</dbReference>
<keyword evidence="2 8" id="KW-0812">Transmembrane</keyword>
<feature type="transmembrane region" description="Helical" evidence="8">
    <location>
        <begin position="51"/>
        <end position="72"/>
    </location>
</feature>
<evidence type="ECO:0000256" key="8">
    <source>
        <dbReference type="SAM" id="Phobius"/>
    </source>
</evidence>
<feature type="transmembrane region" description="Helical" evidence="8">
    <location>
        <begin position="92"/>
        <end position="111"/>
    </location>
</feature>
<evidence type="ECO:0000259" key="9">
    <source>
        <dbReference type="PROSITE" id="PS50262"/>
    </source>
</evidence>
<evidence type="ECO:0000256" key="1">
    <source>
        <dbReference type="ARBA" id="ARBA00004141"/>
    </source>
</evidence>
<keyword evidence="7" id="KW-0807">Transducer</keyword>
<comment type="caution">
    <text evidence="10">The sequence shown here is derived from an EMBL/GenBank/DDBJ whole genome shotgun (WGS) entry which is preliminary data.</text>
</comment>
<sequence length="265" mass="30660">MIVQRLIDFELDRVSRDNFSDESSISSFPYISDYFIEKDFCEYNRSKGSEWAAILSFIFVVLGVSTSTAYLIVTFRHSSAALTSNFPFLNNFLLASFINLISNGIFDIHVIKNGCWHGGRLLCKVLPTISDTSENAMVMFMVAIILEQNHPYVRSFLSKKTKFRKRLTITVLWLVTVVFSIPEVIIWDIFEFYESQFCTIRVTRYHHYGMYVQKGLFLKYVVPLLLLSCCDVSTCSCSFAKGIQHANIKPSTCRELFEKWRQRTS</sequence>
<dbReference type="GO" id="GO:0005886">
    <property type="term" value="C:plasma membrane"/>
    <property type="evidence" value="ECO:0007669"/>
    <property type="project" value="TreeGrafter"/>
</dbReference>
<dbReference type="AlphaFoldDB" id="A0A9Q1H9S8"/>
<evidence type="ECO:0000256" key="5">
    <source>
        <dbReference type="ARBA" id="ARBA00023136"/>
    </source>
</evidence>
<keyword evidence="5 8" id="KW-0472">Membrane</keyword>
<evidence type="ECO:0000313" key="10">
    <source>
        <dbReference type="EMBL" id="KAJ8038279.1"/>
    </source>
</evidence>
<comment type="subcellular location">
    <subcellularLocation>
        <location evidence="1">Membrane</location>
        <topology evidence="1">Multi-pass membrane protein</topology>
    </subcellularLocation>
</comment>
<gene>
    <name evidence="10" type="ORF">HOLleu_15658</name>
</gene>
<keyword evidence="3 8" id="KW-1133">Transmembrane helix</keyword>
<evidence type="ECO:0000256" key="2">
    <source>
        <dbReference type="ARBA" id="ARBA00022692"/>
    </source>
</evidence>
<keyword evidence="11" id="KW-1185">Reference proteome</keyword>
<feature type="domain" description="G-protein coupled receptors family 1 profile" evidence="9">
    <location>
        <begin position="66"/>
        <end position="265"/>
    </location>
</feature>
<dbReference type="PANTHER" id="PTHR45695">
    <property type="entry name" value="LEUCOKININ RECEPTOR-RELATED"/>
    <property type="match status" value="1"/>
</dbReference>
<organism evidence="10 11">
    <name type="scientific">Holothuria leucospilota</name>
    <name type="common">Black long sea cucumber</name>
    <name type="synonym">Mertensiothuria leucospilota</name>
    <dbReference type="NCBI Taxonomy" id="206669"/>
    <lineage>
        <taxon>Eukaryota</taxon>
        <taxon>Metazoa</taxon>
        <taxon>Echinodermata</taxon>
        <taxon>Eleutherozoa</taxon>
        <taxon>Echinozoa</taxon>
        <taxon>Holothuroidea</taxon>
        <taxon>Aspidochirotacea</taxon>
        <taxon>Aspidochirotida</taxon>
        <taxon>Holothuriidae</taxon>
        <taxon>Holothuria</taxon>
    </lineage>
</organism>
<protein>
    <submittedName>
        <fullName evidence="10">Orexin receptor type 2</fullName>
    </submittedName>
</protein>
<evidence type="ECO:0000256" key="6">
    <source>
        <dbReference type="ARBA" id="ARBA00023170"/>
    </source>
</evidence>
<evidence type="ECO:0000256" key="3">
    <source>
        <dbReference type="ARBA" id="ARBA00022989"/>
    </source>
</evidence>
<feature type="transmembrane region" description="Helical" evidence="8">
    <location>
        <begin position="167"/>
        <end position="190"/>
    </location>
</feature>
<evidence type="ECO:0000256" key="4">
    <source>
        <dbReference type="ARBA" id="ARBA00023040"/>
    </source>
</evidence>
<dbReference type="CDD" id="cd00637">
    <property type="entry name" value="7tm_classA_rhodopsin-like"/>
    <property type="match status" value="1"/>
</dbReference>
<dbReference type="SUPFAM" id="SSF81321">
    <property type="entry name" value="Family A G protein-coupled receptor-like"/>
    <property type="match status" value="1"/>
</dbReference>
<keyword evidence="6 10" id="KW-0675">Receptor</keyword>
<dbReference type="PANTHER" id="PTHR45695:SF9">
    <property type="entry name" value="LEUCOKININ RECEPTOR"/>
    <property type="match status" value="1"/>
</dbReference>
<dbReference type="Gene3D" id="1.20.1070.10">
    <property type="entry name" value="Rhodopsin 7-helix transmembrane proteins"/>
    <property type="match status" value="1"/>
</dbReference>
<reference evidence="10" key="1">
    <citation type="submission" date="2021-10" db="EMBL/GenBank/DDBJ databases">
        <title>Tropical sea cucumber genome reveals ecological adaptation and Cuvierian tubules defense mechanism.</title>
        <authorList>
            <person name="Chen T."/>
        </authorList>
    </citation>
    <scope>NUCLEOTIDE SEQUENCE</scope>
    <source>
        <strain evidence="10">Nanhai2018</strain>
        <tissue evidence="10">Muscle</tissue>
    </source>
</reference>
<proteinExistence type="predicted"/>
<dbReference type="EMBL" id="JAIZAY010000007">
    <property type="protein sequence ID" value="KAJ8038279.1"/>
    <property type="molecule type" value="Genomic_DNA"/>
</dbReference>